<gene>
    <name evidence="2" type="ORF">HYD_2310</name>
</gene>
<evidence type="ECO:0000313" key="2">
    <source>
        <dbReference type="EMBL" id="BDB96098.1"/>
    </source>
</evidence>
<dbReference type="PIRSF" id="PIRSF005384">
    <property type="entry name" value="RpiB_LacA_B"/>
    <property type="match status" value="1"/>
</dbReference>
<keyword evidence="2" id="KW-0413">Isomerase</keyword>
<dbReference type="Proteomes" id="UP001320209">
    <property type="component" value="Chromosome"/>
</dbReference>
<organism evidence="2 3">
    <name type="scientific">Candidatus Hydrogenosomobacter endosymbioticus</name>
    <dbReference type="NCBI Taxonomy" id="2558174"/>
    <lineage>
        <taxon>Bacteria</taxon>
        <taxon>Pseudomonadati</taxon>
        <taxon>Pseudomonadota</taxon>
        <taxon>Alphaproteobacteria</taxon>
        <taxon>Holosporales</taxon>
        <taxon>Holosporaceae</taxon>
        <taxon>Candidatus Hydrogenosomobacter</taxon>
    </lineage>
</organism>
<sequence length="163" mass="18214">MYEQEYLFNKVAIASDHGGFFMKRKIVKFVCSLEPKDAITIAEYGADSDAPCDYPDFIPPVISDVLLDGAAGILICKSGVGMSIGANRFHGIRAALCYNEKVVVSSRNHNDANIMVIPSEYSSAEEVFQWLIKFISAPFHDGRHSRRVQKVELLQTDTKRIIQ</sequence>
<dbReference type="Pfam" id="PF02502">
    <property type="entry name" value="LacAB_rpiB"/>
    <property type="match status" value="1"/>
</dbReference>
<name>A0ABN6L2N2_9PROT</name>
<dbReference type="NCBIfam" id="TIGR00689">
    <property type="entry name" value="rpiB_lacA_lacB"/>
    <property type="match status" value="1"/>
</dbReference>
<dbReference type="EMBL" id="AP025225">
    <property type="protein sequence ID" value="BDB96098.1"/>
    <property type="molecule type" value="Genomic_DNA"/>
</dbReference>
<evidence type="ECO:0000256" key="1">
    <source>
        <dbReference type="ARBA" id="ARBA00008754"/>
    </source>
</evidence>
<protein>
    <submittedName>
        <fullName evidence="2">Ribose 5-phosphate isomerase B</fullName>
    </submittedName>
</protein>
<dbReference type="Gene3D" id="3.40.1400.10">
    <property type="entry name" value="Sugar-phosphate isomerase, RpiB/LacA/LacB"/>
    <property type="match status" value="1"/>
</dbReference>
<reference evidence="2" key="1">
    <citation type="submission" date="2021-10" db="EMBL/GenBank/DDBJ databases">
        <title>Genome Sequence of The Candidatus Hydrogeosomobacter endosymbioticus, an Intracellular Bacterial Symbiont of the Anaerobic Ciliate GW7.</title>
        <authorList>
            <person name="Shiohama Y."/>
            <person name="Shinzato N."/>
        </authorList>
    </citation>
    <scope>NUCLEOTIDE SEQUENCE [LARGE SCALE GENOMIC DNA]</scope>
    <source>
        <strain evidence="2">200920</strain>
    </source>
</reference>
<comment type="similarity">
    <text evidence="1">Belongs to the LacAB/RpiB family.</text>
</comment>
<proteinExistence type="inferred from homology"/>
<evidence type="ECO:0000313" key="3">
    <source>
        <dbReference type="Proteomes" id="UP001320209"/>
    </source>
</evidence>
<accession>A0ABN6L2N2</accession>
<dbReference type="InterPro" id="IPR036569">
    <property type="entry name" value="RpiB_LacA_LacB_sf"/>
</dbReference>
<dbReference type="InterPro" id="IPR003500">
    <property type="entry name" value="RpiB_LacA_LacB"/>
</dbReference>
<dbReference type="PANTHER" id="PTHR30345">
    <property type="entry name" value="RIBOSE-5-PHOSPHATE ISOMERASE B"/>
    <property type="match status" value="1"/>
</dbReference>
<dbReference type="SUPFAM" id="SSF89623">
    <property type="entry name" value="Ribose/Galactose isomerase RpiB/AlsB"/>
    <property type="match status" value="1"/>
</dbReference>
<dbReference type="GO" id="GO:0016853">
    <property type="term" value="F:isomerase activity"/>
    <property type="evidence" value="ECO:0007669"/>
    <property type="project" value="UniProtKB-KW"/>
</dbReference>
<dbReference type="PANTHER" id="PTHR30345:SF0">
    <property type="entry name" value="DNA DAMAGE-REPAIR_TOLERATION PROTEIN DRT102"/>
    <property type="match status" value="1"/>
</dbReference>
<keyword evidence="3" id="KW-1185">Reference proteome</keyword>
<dbReference type="RefSeq" id="WP_236865520.1">
    <property type="nucleotide sequence ID" value="NZ_AP025225.1"/>
</dbReference>